<evidence type="ECO:0000256" key="4">
    <source>
        <dbReference type="RuleBase" id="RU003690"/>
    </source>
</evidence>
<name>A0A4Q4Z9X3_9ACTN</name>
<evidence type="ECO:0000256" key="2">
    <source>
        <dbReference type="ARBA" id="ARBA00022801"/>
    </source>
</evidence>
<evidence type="ECO:0000313" key="6">
    <source>
        <dbReference type="Proteomes" id="UP000295198"/>
    </source>
</evidence>
<dbReference type="Pfam" id="PF00232">
    <property type="entry name" value="Glyco_hydro_1"/>
    <property type="match status" value="2"/>
</dbReference>
<gene>
    <name evidence="5" type="ORF">EKO23_17150</name>
</gene>
<keyword evidence="3" id="KW-0326">Glycosidase</keyword>
<dbReference type="Gene3D" id="3.20.20.80">
    <property type="entry name" value="Glycosidases"/>
    <property type="match status" value="1"/>
</dbReference>
<dbReference type="GO" id="GO:0016052">
    <property type="term" value="P:carbohydrate catabolic process"/>
    <property type="evidence" value="ECO:0007669"/>
    <property type="project" value="TreeGrafter"/>
</dbReference>
<accession>A0A4Q4Z9X3</accession>
<protein>
    <submittedName>
        <fullName evidence="5">Glycoside hydrolase family 1 protein</fullName>
    </submittedName>
</protein>
<evidence type="ECO:0000256" key="3">
    <source>
        <dbReference type="ARBA" id="ARBA00023295"/>
    </source>
</evidence>
<keyword evidence="6" id="KW-1185">Reference proteome</keyword>
<dbReference type="OrthoDB" id="9765195at2"/>
<dbReference type="RefSeq" id="WP_134719350.1">
    <property type="nucleotide sequence ID" value="NZ_SDKM01000027.1"/>
</dbReference>
<dbReference type="Proteomes" id="UP000295198">
    <property type="component" value="Unassembled WGS sequence"/>
</dbReference>
<dbReference type="PRINTS" id="PR00131">
    <property type="entry name" value="GLHYDRLASE1"/>
</dbReference>
<evidence type="ECO:0000313" key="5">
    <source>
        <dbReference type="EMBL" id="RYP84011.1"/>
    </source>
</evidence>
<dbReference type="GO" id="GO:0008422">
    <property type="term" value="F:beta-glucosidase activity"/>
    <property type="evidence" value="ECO:0007669"/>
    <property type="project" value="TreeGrafter"/>
</dbReference>
<dbReference type="EMBL" id="SDKM01000027">
    <property type="protein sequence ID" value="RYP84011.1"/>
    <property type="molecule type" value="Genomic_DNA"/>
</dbReference>
<keyword evidence="2 5" id="KW-0378">Hydrolase</keyword>
<comment type="caution">
    <text evidence="5">The sequence shown here is derived from an EMBL/GenBank/DDBJ whole genome shotgun (WGS) entry which is preliminary data.</text>
</comment>
<dbReference type="PANTHER" id="PTHR10353">
    <property type="entry name" value="GLYCOSYL HYDROLASE"/>
    <property type="match status" value="1"/>
</dbReference>
<dbReference type="InterPro" id="IPR001360">
    <property type="entry name" value="Glyco_hydro_1"/>
</dbReference>
<reference evidence="5 6" key="1">
    <citation type="submission" date="2019-01" db="EMBL/GenBank/DDBJ databases">
        <title>Nocardioides guangzhouensis sp. nov., an actinobacterium isolated from soil.</title>
        <authorList>
            <person name="Fu Y."/>
            <person name="Cai Y."/>
            <person name="Lin Z."/>
            <person name="Chen P."/>
        </authorList>
    </citation>
    <scope>NUCLEOTIDE SEQUENCE [LARGE SCALE GENOMIC DNA]</scope>
    <source>
        <strain evidence="5 6">130</strain>
    </source>
</reference>
<organism evidence="5 6">
    <name type="scientific">Nocardioides guangzhouensis</name>
    <dbReference type="NCBI Taxonomy" id="2497878"/>
    <lineage>
        <taxon>Bacteria</taxon>
        <taxon>Bacillati</taxon>
        <taxon>Actinomycetota</taxon>
        <taxon>Actinomycetes</taxon>
        <taxon>Propionibacteriales</taxon>
        <taxon>Nocardioidaceae</taxon>
        <taxon>Nocardioides</taxon>
    </lineage>
</organism>
<dbReference type="GO" id="GO:0005829">
    <property type="term" value="C:cytosol"/>
    <property type="evidence" value="ECO:0007669"/>
    <property type="project" value="TreeGrafter"/>
</dbReference>
<dbReference type="PANTHER" id="PTHR10353:SF36">
    <property type="entry name" value="LP05116P"/>
    <property type="match status" value="1"/>
</dbReference>
<evidence type="ECO:0000256" key="1">
    <source>
        <dbReference type="ARBA" id="ARBA00010838"/>
    </source>
</evidence>
<sequence length="419" mass="45903">MSDRSFPTGFLWGVAGSGHQTEGDNIDSDTWFAEQVTPTVFREPSGRACGSYERWREDVALAAGMGLSAYRFSVEWARVEPHAGTFSEEALDHYEAVVDECLALGLAPVVTFNHFTSPHWFAKRGGWLDPEAPEAFARYCGRVMDRFGDRIAVAVTLNEPNLARLLTWLDLPEFVRDLERATLVAASEAAGVPAYRLSNVMLPEEMDAIADGMTAGHVAARAAIRRRRPDLPVGLSIAVIDDVVDGDDASVRDRKRAEVYERWLRLARDDDFVGVQNYERVHYDGFGAVPPPEGAPLNQMGTEVEPLSLAGAVRYAHEVAGVPVLVTEHGMATPDDTLRAEFIEPALAGLLDAVEDGVPVLGYLHWTLLDNFEWIFGYSFQYGLHEVDRETLTRTAKPSAGVYAAIARAGAVRSPVVAG</sequence>
<comment type="similarity">
    <text evidence="1 4">Belongs to the glycosyl hydrolase 1 family.</text>
</comment>
<proteinExistence type="inferred from homology"/>
<dbReference type="InterPro" id="IPR017853">
    <property type="entry name" value="GH"/>
</dbReference>
<dbReference type="AlphaFoldDB" id="A0A4Q4Z9X3"/>
<dbReference type="SUPFAM" id="SSF51445">
    <property type="entry name" value="(Trans)glycosidases"/>
    <property type="match status" value="1"/>
</dbReference>